<keyword evidence="1" id="KW-0813">Transport</keyword>
<dbReference type="AlphaFoldDB" id="A0A3T0SZC1"/>
<dbReference type="PROSITE" id="PS00211">
    <property type="entry name" value="ABC_TRANSPORTER_1"/>
    <property type="match status" value="1"/>
</dbReference>
<evidence type="ECO:0000259" key="4">
    <source>
        <dbReference type="PROSITE" id="PS50893"/>
    </source>
</evidence>
<keyword evidence="2" id="KW-0547">Nucleotide-binding</keyword>
<protein>
    <submittedName>
        <fullName evidence="5">Molybdenum ABC transporter ATP-binding protein</fullName>
    </submittedName>
</protein>
<dbReference type="InterPro" id="IPR003439">
    <property type="entry name" value="ABC_transporter-like_ATP-bd"/>
</dbReference>
<dbReference type="PANTHER" id="PTHR42781:SF4">
    <property type="entry name" value="SPERMIDINE_PUTRESCINE IMPORT ATP-BINDING PROTEIN POTA"/>
    <property type="match status" value="1"/>
</dbReference>
<name>A0A3T0SZC1_9MICO</name>
<organism evidence="5 6">
    <name type="scientific">Rathayibacter festucae DSM 15932</name>
    <dbReference type="NCBI Taxonomy" id="1328866"/>
    <lineage>
        <taxon>Bacteria</taxon>
        <taxon>Bacillati</taxon>
        <taxon>Actinomycetota</taxon>
        <taxon>Actinomycetes</taxon>
        <taxon>Micrococcales</taxon>
        <taxon>Microbacteriaceae</taxon>
        <taxon>Rathayibacter</taxon>
    </lineage>
</organism>
<dbReference type="InterPro" id="IPR017871">
    <property type="entry name" value="ABC_transporter-like_CS"/>
</dbReference>
<dbReference type="InterPro" id="IPR050093">
    <property type="entry name" value="ABC_SmlMolc_Importer"/>
</dbReference>
<dbReference type="PANTHER" id="PTHR42781">
    <property type="entry name" value="SPERMIDINE/PUTRESCINE IMPORT ATP-BINDING PROTEIN POTA"/>
    <property type="match status" value="1"/>
</dbReference>
<dbReference type="EMBL" id="CP028137">
    <property type="protein sequence ID" value="AZZ51645.1"/>
    <property type="molecule type" value="Genomic_DNA"/>
</dbReference>
<gene>
    <name evidence="5" type="ORF">C1I64_06015</name>
</gene>
<evidence type="ECO:0000256" key="3">
    <source>
        <dbReference type="ARBA" id="ARBA00022840"/>
    </source>
</evidence>
<dbReference type="SMART" id="SM00382">
    <property type="entry name" value="AAA"/>
    <property type="match status" value="1"/>
</dbReference>
<dbReference type="InterPro" id="IPR003593">
    <property type="entry name" value="AAA+_ATPase"/>
</dbReference>
<sequence length="352" mass="36416">MTLDIDARLHARGVDVALRVETGTTTAVLGPNGAGKSTLVGLLAGLLRADDGRAVLAGATLFDSARRVHLPPHRRSVALLAQDPLLFPHLSVLDNVAFGPRSTGAGRSAAAETARTWLEAVDAVDLADRRPAQLSGGQAQRVALARALAPSPELLLLDEPMAALDVAVAPLLRRMLRRVLPGRTTILITHDVLDAYTLADRVVVLHGGRVIEDGPTHEVLERPQSPFTAELAALNLLTGTATGTGLRTDDGVELRAAGSVAAGARVAAAFRPASVTVAPALPGAPAASRVRARIRDLERRGDLVRVRAAGIAADLSPAQLAALGAGIDDEVDFVIDPEAVALYPARVSAGGG</sequence>
<feature type="domain" description="ABC transporter" evidence="4">
    <location>
        <begin position="3"/>
        <end position="232"/>
    </location>
</feature>
<evidence type="ECO:0000313" key="5">
    <source>
        <dbReference type="EMBL" id="AZZ51645.1"/>
    </source>
</evidence>
<dbReference type="SUPFAM" id="SSF52540">
    <property type="entry name" value="P-loop containing nucleoside triphosphate hydrolases"/>
    <property type="match status" value="1"/>
</dbReference>
<dbReference type="InterPro" id="IPR008995">
    <property type="entry name" value="Mo/tungstate-bd_C_term_dom"/>
</dbReference>
<dbReference type="GO" id="GO:0005524">
    <property type="term" value="F:ATP binding"/>
    <property type="evidence" value="ECO:0007669"/>
    <property type="project" value="UniProtKB-KW"/>
</dbReference>
<dbReference type="Proteomes" id="UP000285317">
    <property type="component" value="Chromosome"/>
</dbReference>
<dbReference type="RefSeq" id="WP_127886546.1">
    <property type="nucleotide sequence ID" value="NZ_CP028137.1"/>
</dbReference>
<evidence type="ECO:0000313" key="6">
    <source>
        <dbReference type="Proteomes" id="UP000285317"/>
    </source>
</evidence>
<dbReference type="Gene3D" id="3.40.50.300">
    <property type="entry name" value="P-loop containing nucleotide triphosphate hydrolases"/>
    <property type="match status" value="1"/>
</dbReference>
<evidence type="ECO:0000256" key="1">
    <source>
        <dbReference type="ARBA" id="ARBA00022448"/>
    </source>
</evidence>
<evidence type="ECO:0000256" key="2">
    <source>
        <dbReference type="ARBA" id="ARBA00022741"/>
    </source>
</evidence>
<dbReference type="Pfam" id="PF00005">
    <property type="entry name" value="ABC_tran"/>
    <property type="match status" value="1"/>
</dbReference>
<keyword evidence="3 5" id="KW-0067">ATP-binding</keyword>
<dbReference type="GO" id="GO:0016887">
    <property type="term" value="F:ATP hydrolysis activity"/>
    <property type="evidence" value="ECO:0007669"/>
    <property type="project" value="InterPro"/>
</dbReference>
<reference evidence="5 6" key="1">
    <citation type="submission" date="2018-03" db="EMBL/GenBank/DDBJ databases">
        <title>Bacteriophage NCPPB3778 and a type I-E CRISPR drive the evolution of the US Biological Select Agent, Rathayibacter toxicus.</title>
        <authorList>
            <person name="Davis E.W.II."/>
            <person name="Tabima J.F."/>
            <person name="Weisberg A.J."/>
            <person name="Dantas Lopes L."/>
            <person name="Wiseman M.S."/>
            <person name="Wiseman M.S."/>
            <person name="Pupko T."/>
            <person name="Belcher M.S."/>
            <person name="Sechler A.J."/>
            <person name="Tancos M.A."/>
            <person name="Schroeder B.K."/>
            <person name="Murray T.D."/>
            <person name="Luster D.G."/>
            <person name="Schneider W.L."/>
            <person name="Rogers E."/>
            <person name="Andreote F.D."/>
            <person name="Grunwald N.J."/>
            <person name="Putnam M.L."/>
            <person name="Chang J.H."/>
        </authorList>
    </citation>
    <scope>NUCLEOTIDE SEQUENCE [LARGE SCALE GENOMIC DNA]</scope>
    <source>
        <strain evidence="5 6">DSM 15932</strain>
    </source>
</reference>
<dbReference type="InterPro" id="IPR027417">
    <property type="entry name" value="P-loop_NTPase"/>
</dbReference>
<dbReference type="SUPFAM" id="SSF50331">
    <property type="entry name" value="MOP-like"/>
    <property type="match status" value="1"/>
</dbReference>
<accession>A0A3T0SZC1</accession>
<dbReference type="PROSITE" id="PS50893">
    <property type="entry name" value="ABC_TRANSPORTER_2"/>
    <property type="match status" value="1"/>
</dbReference>
<dbReference type="KEGG" id="rfs:C1I64_06015"/>
<proteinExistence type="predicted"/>